<evidence type="ECO:0000256" key="1">
    <source>
        <dbReference type="SAM" id="MobiDB-lite"/>
    </source>
</evidence>
<feature type="compositionally biased region" description="Polar residues" evidence="1">
    <location>
        <begin position="67"/>
        <end position="77"/>
    </location>
</feature>
<proteinExistence type="predicted"/>
<sequence length="123" mass="13109">METVPCVAAVPVPVAMCRCPHDRYHRVPRPAQPSTRPARHATPLETVTRPAAACLVTARAAWWGANQCPSEASGQDSNLDDATKQQPVALGTVVPPASHSLSLPQPPYRALHTTATNNTNNNT</sequence>
<dbReference type="EMBL" id="VSRR010141567">
    <property type="protein sequence ID" value="MPD04547.1"/>
    <property type="molecule type" value="Genomic_DNA"/>
</dbReference>
<protein>
    <submittedName>
        <fullName evidence="2">Uncharacterized protein</fullName>
    </submittedName>
</protein>
<reference evidence="2 3" key="1">
    <citation type="submission" date="2019-05" db="EMBL/GenBank/DDBJ databases">
        <title>Another draft genome of Portunus trituberculatus and its Hox gene families provides insights of decapod evolution.</title>
        <authorList>
            <person name="Jeong J.-H."/>
            <person name="Song I."/>
            <person name="Kim S."/>
            <person name="Choi T."/>
            <person name="Kim D."/>
            <person name="Ryu S."/>
            <person name="Kim W."/>
        </authorList>
    </citation>
    <scope>NUCLEOTIDE SEQUENCE [LARGE SCALE GENOMIC DNA]</scope>
    <source>
        <tissue evidence="2">Muscle</tissue>
    </source>
</reference>
<comment type="caution">
    <text evidence="2">The sequence shown here is derived from an EMBL/GenBank/DDBJ whole genome shotgun (WGS) entry which is preliminary data.</text>
</comment>
<name>A0A5B7KD19_PORTR</name>
<dbReference type="Proteomes" id="UP000324222">
    <property type="component" value="Unassembled WGS sequence"/>
</dbReference>
<evidence type="ECO:0000313" key="3">
    <source>
        <dbReference type="Proteomes" id="UP000324222"/>
    </source>
</evidence>
<feature type="compositionally biased region" description="Low complexity" evidence="1">
    <location>
        <begin position="113"/>
        <end position="123"/>
    </location>
</feature>
<gene>
    <name evidence="2" type="ORF">E2C01_100241</name>
</gene>
<organism evidence="2 3">
    <name type="scientific">Portunus trituberculatus</name>
    <name type="common">Swimming crab</name>
    <name type="synonym">Neptunus trituberculatus</name>
    <dbReference type="NCBI Taxonomy" id="210409"/>
    <lineage>
        <taxon>Eukaryota</taxon>
        <taxon>Metazoa</taxon>
        <taxon>Ecdysozoa</taxon>
        <taxon>Arthropoda</taxon>
        <taxon>Crustacea</taxon>
        <taxon>Multicrustacea</taxon>
        <taxon>Malacostraca</taxon>
        <taxon>Eumalacostraca</taxon>
        <taxon>Eucarida</taxon>
        <taxon>Decapoda</taxon>
        <taxon>Pleocyemata</taxon>
        <taxon>Brachyura</taxon>
        <taxon>Eubrachyura</taxon>
        <taxon>Portunoidea</taxon>
        <taxon>Portunidae</taxon>
        <taxon>Portuninae</taxon>
        <taxon>Portunus</taxon>
    </lineage>
</organism>
<keyword evidence="3" id="KW-1185">Reference proteome</keyword>
<evidence type="ECO:0000313" key="2">
    <source>
        <dbReference type="EMBL" id="MPD04547.1"/>
    </source>
</evidence>
<feature type="region of interest" description="Disordered" evidence="1">
    <location>
        <begin position="67"/>
        <end position="123"/>
    </location>
</feature>
<dbReference type="AlphaFoldDB" id="A0A5B7KD19"/>
<accession>A0A5B7KD19</accession>